<evidence type="ECO:0000256" key="1">
    <source>
        <dbReference type="SAM" id="MobiDB-lite"/>
    </source>
</evidence>
<dbReference type="Proteomes" id="UP000736787">
    <property type="component" value="Unassembled WGS sequence"/>
</dbReference>
<evidence type="ECO:0000313" key="5">
    <source>
        <dbReference type="EMBL" id="KAG2985382.1"/>
    </source>
</evidence>
<evidence type="ECO:0000313" key="2">
    <source>
        <dbReference type="EMBL" id="KAG2859003.1"/>
    </source>
</evidence>
<dbReference type="VEuPathDB" id="FungiDB:PC110_g8071"/>
<dbReference type="Proteomes" id="UP000774804">
    <property type="component" value="Unassembled WGS sequence"/>
</dbReference>
<dbReference type="Proteomes" id="UP000251314">
    <property type="component" value="Unassembled WGS sequence"/>
</dbReference>
<protein>
    <submittedName>
        <fullName evidence="6">Uncharacterized protein</fullName>
    </submittedName>
</protein>
<proteinExistence type="predicted"/>
<gene>
    <name evidence="6" type="ORF">PC110_g8071</name>
    <name evidence="2" type="ORF">PC113_g9333</name>
    <name evidence="3" type="ORF">PC115_g8164</name>
    <name evidence="4" type="ORF">PC117_g9659</name>
    <name evidence="5" type="ORF">PC118_g8368</name>
</gene>
<dbReference type="Proteomes" id="UP000735874">
    <property type="component" value="Unassembled WGS sequence"/>
</dbReference>
<feature type="compositionally biased region" description="Low complexity" evidence="1">
    <location>
        <begin position="1"/>
        <end position="18"/>
    </location>
</feature>
<reference evidence="2" key="2">
    <citation type="submission" date="2018-10" db="EMBL/GenBank/DDBJ databases">
        <title>Effector identification in a new, highly contiguous assembly of the strawberry crown rot pathogen Phytophthora cactorum.</title>
        <authorList>
            <person name="Armitage A.D."/>
            <person name="Nellist C.F."/>
            <person name="Bates H."/>
            <person name="Vickerstaff R.J."/>
            <person name="Harrison R.J."/>
        </authorList>
    </citation>
    <scope>NUCLEOTIDE SEQUENCE</scope>
    <source>
        <strain evidence="2">15-7</strain>
        <strain evidence="3">4032</strain>
        <strain evidence="4">4040</strain>
        <strain evidence="5">P415</strain>
    </source>
</reference>
<sequence>MSSSSTSKSYSSPDTTTSITKKRRSNPLEGHGRPHERPRGKRASVSARHEVRMLRVQVASMEEELHGLQVKWTKYLPDERRLTAAQHSAREKYESGQSLAAHKQLQDIFLQQQIAFAKLQSAILRAPVHSSGDKILKVLHFGTRLGQDPEDRSNTLKTHNERSLTTLPSILTQLTKSTVDKVLKNQDKDTTKTPGLPVARIDVTGCADSTLVTSVYMSEIPHSSLQDVYAGVLAFFESISVSLKRHFGIHATRTKLNGEASPAYWQMDCENAGGLPVRVNQVSCSEITASHATVHLDTITNDQLHPSNSMEFGICALTITPRIEPATARIVSVALRWAVVNRYDMLPDDPILQKHVEMIRPILNGDLITASVCNYIQGLRSV</sequence>
<reference evidence="6 7" key="1">
    <citation type="submission" date="2018-01" db="EMBL/GenBank/DDBJ databases">
        <title>Draft genome of the strawberry crown rot pathogen Phytophthora cactorum.</title>
        <authorList>
            <person name="Armitage A.D."/>
            <person name="Lysoe E."/>
            <person name="Nellist C.F."/>
            <person name="Harrison R.J."/>
            <person name="Brurberg M.B."/>
        </authorList>
    </citation>
    <scope>NUCLEOTIDE SEQUENCE [LARGE SCALE GENOMIC DNA]</scope>
    <source>
        <strain evidence="6 7">10300</strain>
    </source>
</reference>
<evidence type="ECO:0000313" key="7">
    <source>
        <dbReference type="Proteomes" id="UP000251314"/>
    </source>
</evidence>
<keyword evidence="7" id="KW-1185">Reference proteome</keyword>
<evidence type="ECO:0000313" key="6">
    <source>
        <dbReference type="EMBL" id="RAW35651.1"/>
    </source>
</evidence>
<feature type="region of interest" description="Disordered" evidence="1">
    <location>
        <begin position="1"/>
        <end position="48"/>
    </location>
</feature>
<dbReference type="EMBL" id="MJFZ01000162">
    <property type="protein sequence ID" value="RAW35651.1"/>
    <property type="molecule type" value="Genomic_DNA"/>
</dbReference>
<evidence type="ECO:0000313" key="3">
    <source>
        <dbReference type="EMBL" id="KAG2925660.1"/>
    </source>
</evidence>
<dbReference type="AlphaFoldDB" id="A0A329SGG5"/>
<dbReference type="EMBL" id="RCMI01000207">
    <property type="protein sequence ID" value="KAG2925660.1"/>
    <property type="molecule type" value="Genomic_DNA"/>
</dbReference>
<accession>A0A329SGG5</accession>
<name>A0A329SGG5_9STRA</name>
<dbReference type="EMBL" id="RCMK01000224">
    <property type="protein sequence ID" value="KAG2942808.1"/>
    <property type="molecule type" value="Genomic_DNA"/>
</dbReference>
<dbReference type="EMBL" id="RCML01000213">
    <property type="protein sequence ID" value="KAG2985382.1"/>
    <property type="molecule type" value="Genomic_DNA"/>
</dbReference>
<dbReference type="OrthoDB" id="100305at2759"/>
<dbReference type="Proteomes" id="UP000697107">
    <property type="component" value="Unassembled WGS sequence"/>
</dbReference>
<evidence type="ECO:0000313" key="4">
    <source>
        <dbReference type="EMBL" id="KAG2942808.1"/>
    </source>
</evidence>
<comment type="caution">
    <text evidence="6">The sequence shown here is derived from an EMBL/GenBank/DDBJ whole genome shotgun (WGS) entry which is preliminary data.</text>
</comment>
<organism evidence="6 7">
    <name type="scientific">Phytophthora cactorum</name>
    <dbReference type="NCBI Taxonomy" id="29920"/>
    <lineage>
        <taxon>Eukaryota</taxon>
        <taxon>Sar</taxon>
        <taxon>Stramenopiles</taxon>
        <taxon>Oomycota</taxon>
        <taxon>Peronosporomycetes</taxon>
        <taxon>Peronosporales</taxon>
        <taxon>Peronosporaceae</taxon>
        <taxon>Phytophthora</taxon>
    </lineage>
</organism>
<dbReference type="EMBL" id="RCMG01000232">
    <property type="protein sequence ID" value="KAG2859003.1"/>
    <property type="molecule type" value="Genomic_DNA"/>
</dbReference>